<dbReference type="InterPro" id="IPR037053">
    <property type="entry name" value="Phage_tail_collar_dom_sf"/>
</dbReference>
<comment type="caution">
    <text evidence="3">The sequence shown here is derived from an EMBL/GenBank/DDBJ whole genome shotgun (WGS) entry which is preliminary data.</text>
</comment>
<sequence>MQKNRAYPLILFFFLLLAFQPALGADSTSFDPTKVAVKAKGSGGVPVGTIISWPVATNPDDMDNWLECNGQSISQSVYPELFAVVGPQVPDLRGLFLRGLGGNSAALGVQQGDAIRNITGTFGGHAIGWKGGWGSGPFYSWNSGDRGSGGNGQGTSWGFDASRVVPTADENRPVNTAVRYLMRARL</sequence>
<gene>
    <name evidence="3" type="ORF">Defa_28670</name>
</gene>
<dbReference type="RefSeq" id="WP_407845213.1">
    <property type="nucleotide sequence ID" value="NZ_BAAFSG010000001.1"/>
</dbReference>
<dbReference type="Pfam" id="PF07484">
    <property type="entry name" value="Collar"/>
    <property type="match status" value="1"/>
</dbReference>
<feature type="domain" description="Phage tail collar" evidence="2">
    <location>
        <begin position="48"/>
        <end position="96"/>
    </location>
</feature>
<evidence type="ECO:0000259" key="2">
    <source>
        <dbReference type="Pfam" id="PF07484"/>
    </source>
</evidence>
<accession>A0ABQ0EC61</accession>
<dbReference type="InterPro" id="IPR011083">
    <property type="entry name" value="Phage_tail_collar_dom"/>
</dbReference>
<keyword evidence="4" id="KW-1185">Reference proteome</keyword>
<dbReference type="Proteomes" id="UP001628192">
    <property type="component" value="Unassembled WGS sequence"/>
</dbReference>
<feature type="chain" id="PRO_5045714963" description="Phage tail collar domain-containing protein" evidence="1">
    <location>
        <begin position="25"/>
        <end position="186"/>
    </location>
</feature>
<evidence type="ECO:0000313" key="3">
    <source>
        <dbReference type="EMBL" id="GAB1255380.1"/>
    </source>
</evidence>
<dbReference type="Gene3D" id="3.90.1340.10">
    <property type="entry name" value="Phage tail collar domain"/>
    <property type="match status" value="1"/>
</dbReference>
<proteinExistence type="predicted"/>
<keyword evidence="1" id="KW-0732">Signal</keyword>
<reference evidence="3 4" key="1">
    <citation type="journal article" date="2025" name="Int. J. Syst. Evol. Microbiol.">
        <title>Desulfovibrio falkowii sp. nov., Porphyromonas miyakawae sp. nov., Mediterraneibacter flintii sp. nov. and Owariibacterium komagatae gen. nov., sp. nov., isolated from human faeces.</title>
        <authorList>
            <person name="Hamaguchi T."/>
            <person name="Ohara M."/>
            <person name="Hisatomi A."/>
            <person name="Sekiguchi K."/>
            <person name="Takeda J.I."/>
            <person name="Ueyama J."/>
            <person name="Ito M."/>
            <person name="Nishiwaki H."/>
            <person name="Ogi T."/>
            <person name="Hirayama M."/>
            <person name="Ohkuma M."/>
            <person name="Sakamoto M."/>
            <person name="Ohno K."/>
        </authorList>
    </citation>
    <scope>NUCLEOTIDE SEQUENCE [LARGE SCALE GENOMIC DNA]</scope>
    <source>
        <strain evidence="3 4">13CB8C</strain>
    </source>
</reference>
<name>A0ABQ0EC61_9BACT</name>
<protein>
    <recommendedName>
        <fullName evidence="2">Phage tail collar domain-containing protein</fullName>
    </recommendedName>
</protein>
<feature type="signal peptide" evidence="1">
    <location>
        <begin position="1"/>
        <end position="24"/>
    </location>
</feature>
<evidence type="ECO:0000313" key="4">
    <source>
        <dbReference type="Proteomes" id="UP001628192"/>
    </source>
</evidence>
<organism evidence="3 4">
    <name type="scientific">Desulfovibrio falkowii</name>
    <dbReference type="NCBI Taxonomy" id="3136602"/>
    <lineage>
        <taxon>Bacteria</taxon>
        <taxon>Pseudomonadati</taxon>
        <taxon>Thermodesulfobacteriota</taxon>
        <taxon>Desulfovibrionia</taxon>
        <taxon>Desulfovibrionales</taxon>
        <taxon>Desulfovibrionaceae</taxon>
        <taxon>Desulfovibrio</taxon>
    </lineage>
</organism>
<evidence type="ECO:0000256" key="1">
    <source>
        <dbReference type="SAM" id="SignalP"/>
    </source>
</evidence>
<dbReference type="SUPFAM" id="SSF88874">
    <property type="entry name" value="Receptor-binding domain of short tail fibre protein gp12"/>
    <property type="match status" value="1"/>
</dbReference>
<dbReference type="EMBL" id="BAAFSG010000001">
    <property type="protein sequence ID" value="GAB1255380.1"/>
    <property type="molecule type" value="Genomic_DNA"/>
</dbReference>